<feature type="transmembrane region" description="Helical" evidence="5">
    <location>
        <begin position="291"/>
        <end position="310"/>
    </location>
</feature>
<feature type="transmembrane region" description="Helical" evidence="5">
    <location>
        <begin position="86"/>
        <end position="106"/>
    </location>
</feature>
<reference evidence="8" key="1">
    <citation type="submission" date="2016-10" db="EMBL/GenBank/DDBJ databases">
        <authorList>
            <person name="Varghese N."/>
            <person name="Submissions S."/>
        </authorList>
    </citation>
    <scope>NUCLEOTIDE SEQUENCE [LARGE SCALE GENOMIC DNA]</scope>
    <source>
        <strain evidence="8">IBRC-M 10655</strain>
    </source>
</reference>
<feature type="transmembrane region" description="Helical" evidence="5">
    <location>
        <begin position="112"/>
        <end position="134"/>
    </location>
</feature>
<keyword evidence="8" id="KW-1185">Reference proteome</keyword>
<dbReference type="InterPro" id="IPR020846">
    <property type="entry name" value="MFS_dom"/>
</dbReference>
<feature type="transmembrane region" description="Helical" evidence="5">
    <location>
        <begin position="316"/>
        <end position="342"/>
    </location>
</feature>
<dbReference type="PANTHER" id="PTHR23528:SF1">
    <property type="entry name" value="MAJOR FACILITATOR SUPERFAMILY (MFS) PROFILE DOMAIN-CONTAINING PROTEIN"/>
    <property type="match status" value="1"/>
</dbReference>
<proteinExistence type="predicted"/>
<feature type="transmembrane region" description="Helical" evidence="5">
    <location>
        <begin position="172"/>
        <end position="192"/>
    </location>
</feature>
<dbReference type="STRING" id="504798.SAMN05421871_107248"/>
<dbReference type="GO" id="GO:0005886">
    <property type="term" value="C:plasma membrane"/>
    <property type="evidence" value="ECO:0007669"/>
    <property type="project" value="UniProtKB-SubCell"/>
</dbReference>
<dbReference type="SUPFAM" id="SSF103473">
    <property type="entry name" value="MFS general substrate transporter"/>
    <property type="match status" value="1"/>
</dbReference>
<feature type="transmembrane region" description="Helical" evidence="5">
    <location>
        <begin position="354"/>
        <end position="374"/>
    </location>
</feature>
<feature type="transmembrane region" description="Helical" evidence="5">
    <location>
        <begin position="227"/>
        <end position="248"/>
    </location>
</feature>
<accession>A0A1H0UYS0</accession>
<feature type="transmembrane region" description="Helical" evidence="5">
    <location>
        <begin position="51"/>
        <end position="74"/>
    </location>
</feature>
<organism evidence="7 8">
    <name type="scientific">Actinokineospora alba</name>
    <dbReference type="NCBI Taxonomy" id="504798"/>
    <lineage>
        <taxon>Bacteria</taxon>
        <taxon>Bacillati</taxon>
        <taxon>Actinomycetota</taxon>
        <taxon>Actinomycetes</taxon>
        <taxon>Pseudonocardiales</taxon>
        <taxon>Pseudonocardiaceae</taxon>
        <taxon>Actinokineospora</taxon>
    </lineage>
</organism>
<evidence type="ECO:0000256" key="3">
    <source>
        <dbReference type="ARBA" id="ARBA00022989"/>
    </source>
</evidence>
<evidence type="ECO:0000256" key="5">
    <source>
        <dbReference type="SAM" id="Phobius"/>
    </source>
</evidence>
<dbReference type="PROSITE" id="PS50850">
    <property type="entry name" value="MFS"/>
    <property type="match status" value="1"/>
</dbReference>
<dbReference type="GO" id="GO:0022857">
    <property type="term" value="F:transmembrane transporter activity"/>
    <property type="evidence" value="ECO:0007669"/>
    <property type="project" value="InterPro"/>
</dbReference>
<comment type="subcellular location">
    <subcellularLocation>
        <location evidence="1">Cell membrane</location>
        <topology evidence="1">Multi-pass membrane protein</topology>
    </subcellularLocation>
</comment>
<feature type="transmembrane region" description="Helical" evidence="5">
    <location>
        <begin position="380"/>
        <end position="399"/>
    </location>
</feature>
<gene>
    <name evidence="7" type="ORF">SAMN05192558_112156</name>
</gene>
<evidence type="ECO:0000256" key="4">
    <source>
        <dbReference type="ARBA" id="ARBA00023136"/>
    </source>
</evidence>
<protein>
    <submittedName>
        <fullName evidence="7">Major Facilitator Superfamily protein</fullName>
    </submittedName>
</protein>
<dbReference type="Gene3D" id="1.20.1250.20">
    <property type="entry name" value="MFS general substrate transporter like domains"/>
    <property type="match status" value="2"/>
</dbReference>
<name>A0A1H0UYS0_9PSEU</name>
<dbReference type="Pfam" id="PF07690">
    <property type="entry name" value="MFS_1"/>
    <property type="match status" value="1"/>
</dbReference>
<dbReference type="PROSITE" id="PS00216">
    <property type="entry name" value="SUGAR_TRANSPORT_1"/>
    <property type="match status" value="1"/>
</dbReference>
<dbReference type="InterPro" id="IPR036259">
    <property type="entry name" value="MFS_trans_sf"/>
</dbReference>
<evidence type="ECO:0000256" key="2">
    <source>
        <dbReference type="ARBA" id="ARBA00022692"/>
    </source>
</evidence>
<sequence>MVAIEPSTSVPTRWILAFCLATTATFVGWYGPLQILLGTQADLIDPANKESILALVAGIGAVFSMIANPLWGALSDRTTSRLGQRIPWVAGGAIAGAAGLMVLASAESTAGMIAGWSLTQIALNAPFAALSAAIPDQVPLAKRGVAGGYFGVAQTVGVLGGTGLAYAGGSVLSGYAACAAFVVLGSLPFVLLRRDRTVAEVPAWDTKAFLRGFWISPRAHPDFAWAWLTRFLINLGNAIALLYLLYYLKDQVRISDPEGGVVVLTGVYALALLGTVLIGGYWSDRVGRRRVFVAGSGIVMSVAATLLAVWPTWLGALVAATVLGVSFGIYTSVDFALITQVLPAAADRGKDLGVINIANTLPQVLAPVVAAPIVSGLGGYPALYTASAGVGLLGAALVYRIKTVR</sequence>
<dbReference type="RefSeq" id="WP_091382391.1">
    <property type="nucleotide sequence ID" value="NZ_FNDV01000007.1"/>
</dbReference>
<dbReference type="InterPro" id="IPR005829">
    <property type="entry name" value="Sugar_transporter_CS"/>
</dbReference>
<dbReference type="EMBL" id="FNJB01000012">
    <property type="protein sequence ID" value="SDP71294.1"/>
    <property type="molecule type" value="Genomic_DNA"/>
</dbReference>
<dbReference type="InterPro" id="IPR011701">
    <property type="entry name" value="MFS"/>
</dbReference>
<feature type="transmembrane region" description="Helical" evidence="5">
    <location>
        <begin position="260"/>
        <end position="279"/>
    </location>
</feature>
<dbReference type="OrthoDB" id="7584869at2"/>
<dbReference type="Proteomes" id="UP000199651">
    <property type="component" value="Unassembled WGS sequence"/>
</dbReference>
<keyword evidence="2 5" id="KW-0812">Transmembrane</keyword>
<evidence type="ECO:0000313" key="7">
    <source>
        <dbReference type="EMBL" id="SDP71294.1"/>
    </source>
</evidence>
<keyword evidence="3 5" id="KW-1133">Transmembrane helix</keyword>
<feature type="domain" description="Major facilitator superfamily (MFS) profile" evidence="6">
    <location>
        <begin position="222"/>
        <end position="405"/>
    </location>
</feature>
<feature type="transmembrane region" description="Helical" evidence="5">
    <location>
        <begin position="12"/>
        <end position="31"/>
    </location>
</feature>
<evidence type="ECO:0000259" key="6">
    <source>
        <dbReference type="PROSITE" id="PS50850"/>
    </source>
</evidence>
<feature type="transmembrane region" description="Helical" evidence="5">
    <location>
        <begin position="146"/>
        <end position="166"/>
    </location>
</feature>
<evidence type="ECO:0000313" key="8">
    <source>
        <dbReference type="Proteomes" id="UP000199651"/>
    </source>
</evidence>
<keyword evidence="4 5" id="KW-0472">Membrane</keyword>
<dbReference type="PANTHER" id="PTHR23528">
    <property type="match status" value="1"/>
</dbReference>
<dbReference type="AlphaFoldDB" id="A0A1H0UYS0"/>
<evidence type="ECO:0000256" key="1">
    <source>
        <dbReference type="ARBA" id="ARBA00004651"/>
    </source>
</evidence>